<name>A0A450YCA0_9GAMM</name>
<feature type="region of interest" description="Disordered" evidence="1">
    <location>
        <begin position="1"/>
        <end position="29"/>
    </location>
</feature>
<dbReference type="EMBL" id="CAADFR010000034">
    <property type="protein sequence ID" value="VFK39125.1"/>
    <property type="molecule type" value="Genomic_DNA"/>
</dbReference>
<dbReference type="AlphaFoldDB" id="A0A450YCA0"/>
<sequence length="114" mass="12584">MNRKRSLEESGNNIFLDRGKRGNHQRKPRHVVRSCGSCQRGGMFGRKIIVTGCRVMVDNPTDDHSRKPFPNIPFLQSRRLGDFFTGGGRCPFQASGGSVQSTPCGELSVLTYAG</sequence>
<proteinExistence type="predicted"/>
<accession>A0A450YCA0</accession>
<evidence type="ECO:0000256" key="1">
    <source>
        <dbReference type="SAM" id="MobiDB-lite"/>
    </source>
</evidence>
<evidence type="ECO:0000313" key="2">
    <source>
        <dbReference type="EMBL" id="VFK39125.1"/>
    </source>
</evidence>
<protein>
    <submittedName>
        <fullName evidence="2">Uncharacterized protein</fullName>
    </submittedName>
</protein>
<reference evidence="2" key="1">
    <citation type="submission" date="2019-02" db="EMBL/GenBank/DDBJ databases">
        <authorList>
            <person name="Gruber-Vodicka R. H."/>
            <person name="Seah K. B. B."/>
        </authorList>
    </citation>
    <scope>NUCLEOTIDE SEQUENCE</scope>
    <source>
        <strain evidence="2">BECK_S1321</strain>
    </source>
</reference>
<gene>
    <name evidence="2" type="ORF">BECKSD772F_GA0070984_10342</name>
</gene>
<organism evidence="2">
    <name type="scientific">Candidatus Kentrum sp. SD</name>
    <dbReference type="NCBI Taxonomy" id="2126332"/>
    <lineage>
        <taxon>Bacteria</taxon>
        <taxon>Pseudomonadati</taxon>
        <taxon>Pseudomonadota</taxon>
        <taxon>Gammaproteobacteria</taxon>
        <taxon>Candidatus Kentrum</taxon>
    </lineage>
</organism>